<evidence type="ECO:0000259" key="2">
    <source>
        <dbReference type="SMART" id="SM00226"/>
    </source>
</evidence>
<evidence type="ECO:0000256" key="1">
    <source>
        <dbReference type="ARBA" id="ARBA00022849"/>
    </source>
</evidence>
<dbReference type="EMBL" id="CP010868">
    <property type="protein sequence ID" value="AJM91576.1"/>
    <property type="molecule type" value="Genomic_DNA"/>
</dbReference>
<dbReference type="SMART" id="SM00226">
    <property type="entry name" value="LMWPc"/>
    <property type="match status" value="1"/>
</dbReference>
<dbReference type="EC" id="1.20.4.1" evidence="3"/>
<keyword evidence="1" id="KW-0059">Arsenical resistance</keyword>
<dbReference type="CDD" id="cd16345">
    <property type="entry name" value="LMWP_ArsC"/>
    <property type="match status" value="1"/>
</dbReference>
<dbReference type="GO" id="GO:0046685">
    <property type="term" value="P:response to arsenic-containing substance"/>
    <property type="evidence" value="ECO:0007669"/>
    <property type="project" value="UniProtKB-KW"/>
</dbReference>
<dbReference type="SUPFAM" id="SSF52788">
    <property type="entry name" value="Phosphotyrosine protein phosphatases I"/>
    <property type="match status" value="1"/>
</dbReference>
<gene>
    <name evidence="3" type="ORF">NPIRD3C_0358</name>
</gene>
<proteinExistence type="predicted"/>
<dbReference type="Proteomes" id="UP000032027">
    <property type="component" value="Chromosome"/>
</dbReference>
<dbReference type="KEGG" id="nid:NPIRD3C_0358"/>
<dbReference type="InterPro" id="IPR036196">
    <property type="entry name" value="Ptyr_pPase_sf"/>
</dbReference>
<dbReference type="HOGENOM" id="CLU_071415_3_3_2"/>
<dbReference type="Gene3D" id="3.40.50.2300">
    <property type="match status" value="1"/>
</dbReference>
<reference evidence="3 4" key="3">
    <citation type="journal article" date="2019" name="Int. J. Syst. Evol. Microbiol.">
        <title>Nitrosopumilus adriaticus sp. nov. and Nitrosopumilus piranensis sp. nov., two ammonia-oxidizing archaea from the Adriatic Sea and members of the class Nitrososphaeria.</title>
        <authorList>
            <person name="Bayer B."/>
            <person name="Vojvoda J."/>
            <person name="Reinthaler T."/>
            <person name="Reyes C."/>
            <person name="Pinto M."/>
            <person name="Herndl G.J."/>
        </authorList>
    </citation>
    <scope>NUCLEOTIDE SEQUENCE [LARGE SCALE GENOMIC DNA]</scope>
    <source>
        <strain evidence="3 4">D3C</strain>
    </source>
</reference>
<evidence type="ECO:0000313" key="3">
    <source>
        <dbReference type="EMBL" id="AJM91576.1"/>
    </source>
</evidence>
<dbReference type="GO" id="GO:0008794">
    <property type="term" value="F:arsenate reductase (glutaredoxin) activity"/>
    <property type="evidence" value="ECO:0007669"/>
    <property type="project" value="UniProtKB-EC"/>
</dbReference>
<feature type="domain" description="Phosphotyrosine protein phosphatase I" evidence="2">
    <location>
        <begin position="14"/>
        <end position="141"/>
    </location>
</feature>
<protein>
    <submittedName>
        <fullName evidence="3">Arsenate reductase</fullName>
        <ecNumber evidence="3">1.20.4.1</ecNumber>
    </submittedName>
</protein>
<reference evidence="3 4" key="2">
    <citation type="journal article" date="2016" name="ISME J.">
        <title>Physiological and genomic characterization of two novel marine thaumarchaeal strains indicates niche differentiation.</title>
        <authorList>
            <person name="Bayer B."/>
            <person name="Vojvoda J."/>
            <person name="Offre P."/>
            <person name="Alves R.J."/>
            <person name="Elisabeth N.H."/>
            <person name="Garcia J.A."/>
            <person name="Volland J.M."/>
            <person name="Srivastava A."/>
            <person name="Schleper C."/>
            <person name="Herndl G.J."/>
        </authorList>
    </citation>
    <scope>NUCLEOTIDE SEQUENCE [LARGE SCALE GENOMIC DNA]</scope>
    <source>
        <strain evidence="3 4">D3C</strain>
    </source>
</reference>
<sequence>MIEMGLFGKSKPKTRIMFACVENSGRSQMAEAFFRKYAPKEYEAVSGGTEPKGYVNPLAIQAMNEVGIDMSKHEAKAITEEMIRTSKKAVNMGCMDKGMCPTSMVPKMIEWNIEDPKDKPIEKVREIRDQIEQKVKEFVSELE</sequence>
<keyword evidence="3" id="KW-0560">Oxidoreductase</keyword>
<keyword evidence="4" id="KW-1185">Reference proteome</keyword>
<dbReference type="PANTHER" id="PTHR43428:SF1">
    <property type="entry name" value="ARSENATE REDUCTASE"/>
    <property type="match status" value="1"/>
</dbReference>
<dbReference type="Pfam" id="PF01451">
    <property type="entry name" value="LMWPc"/>
    <property type="match status" value="1"/>
</dbReference>
<accession>A0A0C5BTI4</accession>
<name>A0A0C5BTI4_9ARCH</name>
<dbReference type="PANTHER" id="PTHR43428">
    <property type="entry name" value="ARSENATE REDUCTASE"/>
    <property type="match status" value="1"/>
</dbReference>
<dbReference type="AlphaFoldDB" id="A0A0C5BTI4"/>
<dbReference type="InterPro" id="IPR023485">
    <property type="entry name" value="Ptyr_pPase"/>
</dbReference>
<evidence type="ECO:0000313" key="4">
    <source>
        <dbReference type="Proteomes" id="UP000032027"/>
    </source>
</evidence>
<dbReference type="STRING" id="1582439.NPIRD3C_0358"/>
<dbReference type="PATRIC" id="fig|1582439.9.peg.360"/>
<organism evidence="3 4">
    <name type="scientific">Nitrosopumilus piranensis</name>
    <dbReference type="NCBI Taxonomy" id="1582439"/>
    <lineage>
        <taxon>Archaea</taxon>
        <taxon>Nitrososphaerota</taxon>
        <taxon>Nitrososphaeria</taxon>
        <taxon>Nitrosopumilales</taxon>
        <taxon>Nitrosopumilaceae</taxon>
        <taxon>Nitrosopumilus</taxon>
    </lineage>
</organism>
<reference evidence="4" key="1">
    <citation type="submission" date="2015-02" db="EMBL/GenBank/DDBJ databases">
        <title>Characterization of two novel Thaumarchaeota isolated from the Northern Adriatic Sea.</title>
        <authorList>
            <person name="Bayer B."/>
            <person name="Vojvoda J."/>
            <person name="Offre P."/>
            <person name="Srivastava A."/>
            <person name="Elisabeth N."/>
            <person name="Garcia J.A.L."/>
            <person name="Schleper C."/>
            <person name="Herndl G.J."/>
        </authorList>
    </citation>
    <scope>NUCLEOTIDE SEQUENCE [LARGE SCALE GENOMIC DNA]</scope>
    <source>
        <strain evidence="4">D3C</strain>
    </source>
</reference>